<organism evidence="1 2">
    <name type="scientific">Hermanssonia centrifuga</name>
    <dbReference type="NCBI Taxonomy" id="98765"/>
    <lineage>
        <taxon>Eukaryota</taxon>
        <taxon>Fungi</taxon>
        <taxon>Dikarya</taxon>
        <taxon>Basidiomycota</taxon>
        <taxon>Agaricomycotina</taxon>
        <taxon>Agaricomycetes</taxon>
        <taxon>Polyporales</taxon>
        <taxon>Meruliaceae</taxon>
        <taxon>Hermanssonia</taxon>
    </lineage>
</organism>
<dbReference type="EMBL" id="MLYV02001125">
    <property type="protein sequence ID" value="PSR72911.1"/>
    <property type="molecule type" value="Genomic_DNA"/>
</dbReference>
<name>A0A2R6NKS9_9APHY</name>
<comment type="caution">
    <text evidence="1">The sequence shown here is derived from an EMBL/GenBank/DDBJ whole genome shotgun (WGS) entry which is preliminary data.</text>
</comment>
<evidence type="ECO:0000313" key="2">
    <source>
        <dbReference type="Proteomes" id="UP000186601"/>
    </source>
</evidence>
<accession>A0A2R6NKS9</accession>
<reference evidence="1 2" key="1">
    <citation type="submission" date="2018-02" db="EMBL/GenBank/DDBJ databases">
        <title>Genome sequence of the basidiomycete white-rot fungus Phlebia centrifuga.</title>
        <authorList>
            <person name="Granchi Z."/>
            <person name="Peng M."/>
            <person name="de Vries R.P."/>
            <person name="Hilden K."/>
            <person name="Makela M.R."/>
            <person name="Grigoriev I."/>
            <person name="Riley R."/>
        </authorList>
    </citation>
    <scope>NUCLEOTIDE SEQUENCE [LARGE SCALE GENOMIC DNA]</scope>
    <source>
        <strain evidence="1 2">FBCC195</strain>
    </source>
</reference>
<dbReference type="Proteomes" id="UP000186601">
    <property type="component" value="Unassembled WGS sequence"/>
</dbReference>
<keyword evidence="2" id="KW-1185">Reference proteome</keyword>
<protein>
    <submittedName>
        <fullName evidence="1">Uncharacterized protein</fullName>
    </submittedName>
</protein>
<proteinExistence type="predicted"/>
<dbReference type="STRING" id="98765.A0A2R6NKS9"/>
<evidence type="ECO:0000313" key="1">
    <source>
        <dbReference type="EMBL" id="PSR72911.1"/>
    </source>
</evidence>
<sequence>MDTANGHVSWQAGFNRLVDVLAALDARGELELETVSAASKACSECWSVAGNWRELEDANCRESVRGIAVRLKGLLDENGRTYHGGRLYVP</sequence>
<gene>
    <name evidence="1" type="ORF">PHLCEN_2v11214</name>
</gene>
<dbReference type="AlphaFoldDB" id="A0A2R6NKS9"/>
<dbReference type="OrthoDB" id="3358904at2759"/>